<dbReference type="NCBIfam" id="TIGR00785">
    <property type="entry name" value="dass"/>
    <property type="match status" value="1"/>
</dbReference>
<evidence type="ECO:0000256" key="3">
    <source>
        <dbReference type="ARBA" id="ARBA00022692"/>
    </source>
</evidence>
<dbReference type="RefSeq" id="WP_254152478.1">
    <property type="nucleotide sequence ID" value="NZ_JAHESD010000006.1"/>
</dbReference>
<proteinExistence type="predicted"/>
<gene>
    <name evidence="7" type="ORF">KK060_04410</name>
</gene>
<feature type="transmembrane region" description="Helical" evidence="6">
    <location>
        <begin position="178"/>
        <end position="201"/>
    </location>
</feature>
<keyword evidence="8" id="KW-1185">Reference proteome</keyword>
<evidence type="ECO:0000313" key="7">
    <source>
        <dbReference type="EMBL" id="MBT1702509.1"/>
    </source>
</evidence>
<dbReference type="EMBL" id="JAHESD010000006">
    <property type="protein sequence ID" value="MBT1702509.1"/>
    <property type="molecule type" value="Genomic_DNA"/>
</dbReference>
<keyword evidence="3 6" id="KW-0812">Transmembrane</keyword>
<comment type="subcellular location">
    <subcellularLocation>
        <location evidence="1">Membrane</location>
        <topology evidence="1">Multi-pass membrane protein</topology>
    </subcellularLocation>
</comment>
<dbReference type="CDD" id="cd01115">
    <property type="entry name" value="SLC13_permease"/>
    <property type="match status" value="1"/>
</dbReference>
<feature type="transmembrane region" description="Helical" evidence="6">
    <location>
        <begin position="379"/>
        <end position="409"/>
    </location>
</feature>
<evidence type="ECO:0000256" key="5">
    <source>
        <dbReference type="ARBA" id="ARBA00023136"/>
    </source>
</evidence>
<name>A0ABS5VNT6_9BACT</name>
<feature type="transmembrane region" description="Helical" evidence="6">
    <location>
        <begin position="84"/>
        <end position="102"/>
    </location>
</feature>
<keyword evidence="2" id="KW-0813">Transport</keyword>
<comment type="caution">
    <text evidence="7">The sequence shown here is derived from an EMBL/GenBank/DDBJ whole genome shotgun (WGS) entry which is preliminary data.</text>
</comment>
<feature type="transmembrane region" description="Helical" evidence="6">
    <location>
        <begin position="40"/>
        <end position="64"/>
    </location>
</feature>
<evidence type="ECO:0000256" key="2">
    <source>
        <dbReference type="ARBA" id="ARBA00022448"/>
    </source>
</evidence>
<dbReference type="Proteomes" id="UP000772618">
    <property type="component" value="Unassembled WGS sequence"/>
</dbReference>
<evidence type="ECO:0000256" key="1">
    <source>
        <dbReference type="ARBA" id="ARBA00004141"/>
    </source>
</evidence>
<feature type="transmembrane region" description="Helical" evidence="6">
    <location>
        <begin position="461"/>
        <end position="485"/>
    </location>
</feature>
<feature type="transmembrane region" description="Helical" evidence="6">
    <location>
        <begin position="221"/>
        <end position="243"/>
    </location>
</feature>
<keyword evidence="4 6" id="KW-1133">Transmembrane helix</keyword>
<dbReference type="PANTHER" id="PTHR10283:SF82">
    <property type="entry name" value="SOLUTE CARRIER FAMILY 13 MEMBER 2"/>
    <property type="match status" value="1"/>
</dbReference>
<dbReference type="InterPro" id="IPR031312">
    <property type="entry name" value="Na/sul_symport_CS"/>
</dbReference>
<dbReference type="PANTHER" id="PTHR10283">
    <property type="entry name" value="SOLUTE CARRIER FAMILY 13 MEMBER"/>
    <property type="match status" value="1"/>
</dbReference>
<feature type="transmembrane region" description="Helical" evidence="6">
    <location>
        <begin position="114"/>
        <end position="133"/>
    </location>
</feature>
<evidence type="ECO:0000256" key="4">
    <source>
        <dbReference type="ARBA" id="ARBA00022989"/>
    </source>
</evidence>
<feature type="transmembrane region" description="Helical" evidence="6">
    <location>
        <begin position="12"/>
        <end position="33"/>
    </location>
</feature>
<dbReference type="InterPro" id="IPR001898">
    <property type="entry name" value="SLC13A/DASS"/>
</dbReference>
<dbReference type="PROSITE" id="PS01271">
    <property type="entry name" value="NA_SULFATE"/>
    <property type="match status" value="1"/>
</dbReference>
<feature type="transmembrane region" description="Helical" evidence="6">
    <location>
        <begin position="340"/>
        <end position="358"/>
    </location>
</feature>
<keyword evidence="5 6" id="KW-0472">Membrane</keyword>
<reference evidence="7 8" key="1">
    <citation type="submission" date="2021-05" db="EMBL/GenBank/DDBJ databases">
        <title>A Polyphasic approach of four new species of the genus Ohtaekwangia: Ohtaekwangia histidinii sp. nov., Ohtaekwangia cretensis sp. nov., Ohtaekwangia indiensis sp. nov., Ohtaekwangia reichenbachii sp. nov. from diverse environment.</title>
        <authorList>
            <person name="Octaviana S."/>
        </authorList>
    </citation>
    <scope>NUCLEOTIDE SEQUENCE [LARGE SCALE GENOMIC DNA]</scope>
    <source>
        <strain evidence="7 8">PWU20</strain>
    </source>
</reference>
<protein>
    <submittedName>
        <fullName evidence="7">DASS family sodium-coupled anion symporter</fullName>
    </submittedName>
</protein>
<organism evidence="7 8">
    <name type="scientific">Chryseosolibacter indicus</name>
    <dbReference type="NCBI Taxonomy" id="2782351"/>
    <lineage>
        <taxon>Bacteria</taxon>
        <taxon>Pseudomonadati</taxon>
        <taxon>Bacteroidota</taxon>
        <taxon>Cytophagia</taxon>
        <taxon>Cytophagales</taxon>
        <taxon>Chryseotaleaceae</taxon>
        <taxon>Chryseosolibacter</taxon>
    </lineage>
</organism>
<sequence>MLKSFHAGTKEVSFILGPLLFVLILLFVPSGFVSEHAYKVLALAAWMITWWISEAVPMPVTALLPLVMFPYLGVMKMNQASAPYANPIIFLFMGGFLIALALEKHKLHLRIALNLIKITGTSGNGIILGFMYATAFISMWISNTATAMMMLPIATSVIKLLKNESAPESELTKAEKNFALGLMLMIGYAATIGGLATIIGTPPNVVFAGLLDDFYHIKLDFGKWMLVGVPVMIVLLFSTYFIITRILFPNRIENIKGSEELIKDQLQQLGRITTEEKRVMIVFALTSFFWIFQQSINYLLGKELLNDTNIAMSGGLLMFVIPAKNGKDKFLLTWRDTQNMAWGILILFGGGLCLAQGLESTGIIQVVGKTIAAQSNYSIWLIFILIVCSVLLSEVMSNVALVQIFVPVIFGIASGLNVNPILLAMPVTLSASIGFMFPVATPPNAIVFASGYIHVKDMMRAGFLLDAVSILIILFASTTLVEWVYG</sequence>
<dbReference type="Pfam" id="PF00939">
    <property type="entry name" value="Na_sulph_symp"/>
    <property type="match status" value="1"/>
</dbReference>
<evidence type="ECO:0000256" key="6">
    <source>
        <dbReference type="SAM" id="Phobius"/>
    </source>
</evidence>
<evidence type="ECO:0000313" key="8">
    <source>
        <dbReference type="Proteomes" id="UP000772618"/>
    </source>
</evidence>
<accession>A0ABS5VNT6</accession>